<dbReference type="EMBL" id="BMAU01021423">
    <property type="protein sequence ID" value="GFY34426.1"/>
    <property type="molecule type" value="Genomic_DNA"/>
</dbReference>
<protein>
    <submittedName>
        <fullName evidence="2">Uncharacterized protein</fullName>
    </submittedName>
</protein>
<feature type="region of interest" description="Disordered" evidence="1">
    <location>
        <begin position="61"/>
        <end position="131"/>
    </location>
</feature>
<evidence type="ECO:0000313" key="2">
    <source>
        <dbReference type="EMBL" id="GFY34426.1"/>
    </source>
</evidence>
<sequence>MLTVNVDQVRIYHHRKSDELDIRTGSLDSNISRYKSSNFESVQRRSNESQKKYRGEEIVIPSTNGYNLRPRRGAKVESRPTNKKKIQQGGPAPVRGSREHQYIPYIREQASRCGKQQQERTNEQTVPISGGFRKFNSLPISNQLQKADGIPCYAD</sequence>
<gene>
    <name evidence="2" type="ORF">TNCV_3978861</name>
</gene>
<name>A0A8X7BJS5_TRICX</name>
<accession>A0A8X7BJS5</accession>
<evidence type="ECO:0000256" key="1">
    <source>
        <dbReference type="SAM" id="MobiDB-lite"/>
    </source>
</evidence>
<proteinExistence type="predicted"/>
<dbReference type="AlphaFoldDB" id="A0A8X7BJS5"/>
<dbReference type="Proteomes" id="UP000887159">
    <property type="component" value="Unassembled WGS sequence"/>
</dbReference>
<feature type="region of interest" description="Disordered" evidence="1">
    <location>
        <begin position="37"/>
        <end position="56"/>
    </location>
</feature>
<reference evidence="2" key="1">
    <citation type="submission" date="2020-08" db="EMBL/GenBank/DDBJ databases">
        <title>Multicomponent nature underlies the extraordinary mechanical properties of spider dragline silk.</title>
        <authorList>
            <person name="Kono N."/>
            <person name="Nakamura H."/>
            <person name="Mori M."/>
            <person name="Yoshida Y."/>
            <person name="Ohtoshi R."/>
            <person name="Malay A.D."/>
            <person name="Moran D.A.P."/>
            <person name="Tomita M."/>
            <person name="Numata K."/>
            <person name="Arakawa K."/>
        </authorList>
    </citation>
    <scope>NUCLEOTIDE SEQUENCE</scope>
</reference>
<organism evidence="2 3">
    <name type="scientific">Trichonephila clavipes</name>
    <name type="common">Golden silk orbweaver</name>
    <name type="synonym">Nephila clavipes</name>
    <dbReference type="NCBI Taxonomy" id="2585209"/>
    <lineage>
        <taxon>Eukaryota</taxon>
        <taxon>Metazoa</taxon>
        <taxon>Ecdysozoa</taxon>
        <taxon>Arthropoda</taxon>
        <taxon>Chelicerata</taxon>
        <taxon>Arachnida</taxon>
        <taxon>Araneae</taxon>
        <taxon>Araneomorphae</taxon>
        <taxon>Entelegynae</taxon>
        <taxon>Araneoidea</taxon>
        <taxon>Nephilidae</taxon>
        <taxon>Trichonephila</taxon>
    </lineage>
</organism>
<comment type="caution">
    <text evidence="2">The sequence shown here is derived from an EMBL/GenBank/DDBJ whole genome shotgun (WGS) entry which is preliminary data.</text>
</comment>
<feature type="compositionally biased region" description="Basic and acidic residues" evidence="1">
    <location>
        <begin position="42"/>
        <end position="56"/>
    </location>
</feature>
<keyword evidence="3" id="KW-1185">Reference proteome</keyword>
<evidence type="ECO:0000313" key="3">
    <source>
        <dbReference type="Proteomes" id="UP000887159"/>
    </source>
</evidence>